<dbReference type="EMBL" id="KN847538">
    <property type="protein sequence ID" value="KIW05105.1"/>
    <property type="molecule type" value="Genomic_DNA"/>
</dbReference>
<dbReference type="SUPFAM" id="SSF55681">
    <property type="entry name" value="Class II aaRS and biotin synthetases"/>
    <property type="match status" value="1"/>
</dbReference>
<dbReference type="InterPro" id="IPR045864">
    <property type="entry name" value="aa-tRNA-synth_II/BPL/LPL"/>
</dbReference>
<name>A0A0D2AF54_9PEZI</name>
<evidence type="ECO:0000256" key="2">
    <source>
        <dbReference type="ARBA" id="ARBA00005085"/>
    </source>
</evidence>
<dbReference type="RefSeq" id="XP_016214974.1">
    <property type="nucleotide sequence ID" value="XM_016356885.1"/>
</dbReference>
<dbReference type="VEuPathDB" id="FungiDB:PV09_03662"/>
<evidence type="ECO:0000313" key="6">
    <source>
        <dbReference type="EMBL" id="KIW05105.1"/>
    </source>
</evidence>
<comment type="pathway">
    <text evidence="2">Protein modification; protein lipoylation via exogenous pathway; protein N(6)-(lipoyl)lysine from lipoate: step 2/2.</text>
</comment>
<proteinExistence type="inferred from homology"/>
<gene>
    <name evidence="6" type="ORF">PV09_03662</name>
</gene>
<dbReference type="CDD" id="cd16443">
    <property type="entry name" value="LplA"/>
    <property type="match status" value="1"/>
</dbReference>
<dbReference type="GO" id="GO:0009249">
    <property type="term" value="P:protein lipoylation"/>
    <property type="evidence" value="ECO:0007669"/>
    <property type="project" value="InterPro"/>
</dbReference>
<dbReference type="InParanoid" id="A0A0D2AF54"/>
<evidence type="ECO:0000256" key="1">
    <source>
        <dbReference type="ARBA" id="ARBA00003253"/>
    </source>
</evidence>
<dbReference type="PANTHER" id="PTHR12561:SF3">
    <property type="entry name" value="LIPOYLTRANSFERASE 1, MITOCHONDRIAL"/>
    <property type="match status" value="1"/>
</dbReference>
<dbReference type="Gene3D" id="3.30.930.10">
    <property type="entry name" value="Bira Bifunctional Protein, Domain 2"/>
    <property type="match status" value="1"/>
</dbReference>
<dbReference type="PROSITE" id="PS51733">
    <property type="entry name" value="BPL_LPL_CATALYTIC"/>
    <property type="match status" value="1"/>
</dbReference>
<accession>A0A0D2AF54</accession>
<dbReference type="GeneID" id="27311635"/>
<dbReference type="InterPro" id="IPR004143">
    <property type="entry name" value="BPL_LPL_catalytic"/>
</dbReference>
<evidence type="ECO:0000259" key="5">
    <source>
        <dbReference type="PROSITE" id="PS51733"/>
    </source>
</evidence>
<comment type="function">
    <text evidence="1">Catalyzes both the ATP-dependent activation of exogenously supplied lipoate to lipoyl-AMP and the transfer of the activated lipoyl onto the lipoyl domains of lipoate-dependent enzymes.</text>
</comment>
<dbReference type="GO" id="GO:0005739">
    <property type="term" value="C:mitochondrion"/>
    <property type="evidence" value="ECO:0007669"/>
    <property type="project" value="TreeGrafter"/>
</dbReference>
<dbReference type="Proteomes" id="UP000053259">
    <property type="component" value="Unassembled WGS sequence"/>
</dbReference>
<evidence type="ECO:0000313" key="7">
    <source>
        <dbReference type="Proteomes" id="UP000053259"/>
    </source>
</evidence>
<sequence>MPNSNWPRCQLIDTVNQTAIFGQQNLFILSRQQLDSRSMLSPAWRPRIIGLKRTKSGIYTYRSFSSWSCEVSKSSNEFQIYTSNSNDPFVNLSIEHYLFEKSPPDSKVLFLYVNRPCVIIGRNQNPWLEVNLALLDQKRTSKSIQPKSSTLGDVSLVRRRSGGGTVFHDEGNVNWSVICNFTDFTRDKHAEMVVRALRSIGVDRARVNERHDIVLDQGSKWQSVDIADTHRTPYTSLEQRPLKVSGSAYKMARNRALHHGTALLNSPNLRAIPEYLHSPAKPYISAKGVESISSPVSNIGVENAVFVDAVREHFVKQYRVKRHVEAVVDDDALAIPDIRKGFDELTSLRWIFLQTPSFEFSSKPFENRHDHVTSKPTISFKAQHGAIFDCKWTPAGHAMFEEGTSNELKKVFMGKYIHETQDWLGLLQGRVPFEQAQEMAAFLTKMFPSPSVSCDTIDSTKLQ</sequence>
<reference evidence="6 7" key="1">
    <citation type="submission" date="2015-01" db="EMBL/GenBank/DDBJ databases">
        <title>The Genome Sequence of Ochroconis gallopava CBS43764.</title>
        <authorList>
            <consortium name="The Broad Institute Genomics Platform"/>
            <person name="Cuomo C."/>
            <person name="de Hoog S."/>
            <person name="Gorbushina A."/>
            <person name="Stielow B."/>
            <person name="Teixiera M."/>
            <person name="Abouelleil A."/>
            <person name="Chapman S.B."/>
            <person name="Priest M."/>
            <person name="Young S.K."/>
            <person name="Wortman J."/>
            <person name="Nusbaum C."/>
            <person name="Birren B."/>
        </authorList>
    </citation>
    <scope>NUCLEOTIDE SEQUENCE [LARGE SCALE GENOMIC DNA]</scope>
    <source>
        <strain evidence="6 7">CBS 43764</strain>
    </source>
</reference>
<keyword evidence="7" id="KW-1185">Reference proteome</keyword>
<organism evidence="6 7">
    <name type="scientific">Verruconis gallopava</name>
    <dbReference type="NCBI Taxonomy" id="253628"/>
    <lineage>
        <taxon>Eukaryota</taxon>
        <taxon>Fungi</taxon>
        <taxon>Dikarya</taxon>
        <taxon>Ascomycota</taxon>
        <taxon>Pezizomycotina</taxon>
        <taxon>Dothideomycetes</taxon>
        <taxon>Pleosporomycetidae</taxon>
        <taxon>Venturiales</taxon>
        <taxon>Sympoventuriaceae</taxon>
        <taxon>Verruconis</taxon>
    </lineage>
</organism>
<evidence type="ECO:0000256" key="3">
    <source>
        <dbReference type="ARBA" id="ARBA00008242"/>
    </source>
</evidence>
<dbReference type="STRING" id="253628.A0A0D2AF54"/>
<dbReference type="PANTHER" id="PTHR12561">
    <property type="entry name" value="LIPOATE-PROTEIN LIGASE"/>
    <property type="match status" value="1"/>
</dbReference>
<dbReference type="Pfam" id="PF21948">
    <property type="entry name" value="LplA-B_cat"/>
    <property type="match status" value="1"/>
</dbReference>
<protein>
    <recommendedName>
        <fullName evidence="4">Putative lipoate-protein ligase A</fullName>
    </recommendedName>
</protein>
<dbReference type="UniPathway" id="UPA00537">
    <property type="reaction ID" value="UER00595"/>
</dbReference>
<dbReference type="FunCoup" id="A0A0D2AF54">
    <property type="interactions" value="246"/>
</dbReference>
<dbReference type="InterPro" id="IPR004562">
    <property type="entry name" value="LipoylTrfase_LipoateP_Ligase"/>
</dbReference>
<dbReference type="GO" id="GO:0017118">
    <property type="term" value="F:lipoyltransferase activity"/>
    <property type="evidence" value="ECO:0007669"/>
    <property type="project" value="TreeGrafter"/>
</dbReference>
<dbReference type="OrthoDB" id="201621at2759"/>
<dbReference type="AlphaFoldDB" id="A0A0D2AF54"/>
<feature type="domain" description="BPL/LPL catalytic" evidence="5">
    <location>
        <begin position="103"/>
        <end position="322"/>
    </location>
</feature>
<dbReference type="HOGENOM" id="CLU_022986_3_0_1"/>
<evidence type="ECO:0000256" key="4">
    <source>
        <dbReference type="ARBA" id="ARBA00015925"/>
    </source>
</evidence>
<comment type="similarity">
    <text evidence="3">Belongs to the LplA family.</text>
</comment>